<evidence type="ECO:0000313" key="8">
    <source>
        <dbReference type="EMBL" id="MCP2273513.1"/>
    </source>
</evidence>
<dbReference type="EMBL" id="JAMTCO010000017">
    <property type="protein sequence ID" value="MCP2273513.1"/>
    <property type="molecule type" value="Genomic_DNA"/>
</dbReference>
<feature type="region of interest" description="Disordered" evidence="5">
    <location>
        <begin position="41"/>
        <end position="61"/>
    </location>
</feature>
<dbReference type="SMART" id="SM00062">
    <property type="entry name" value="PBPb"/>
    <property type="match status" value="1"/>
</dbReference>
<keyword evidence="9" id="KW-1185">Reference proteome</keyword>
<evidence type="ECO:0000256" key="5">
    <source>
        <dbReference type="SAM" id="MobiDB-lite"/>
    </source>
</evidence>
<dbReference type="Proteomes" id="UP001205185">
    <property type="component" value="Unassembled WGS sequence"/>
</dbReference>
<dbReference type="SUPFAM" id="SSF53850">
    <property type="entry name" value="Periplasmic binding protein-like II"/>
    <property type="match status" value="1"/>
</dbReference>
<feature type="domain" description="Solute-binding protein family 3/N-terminal" evidence="7">
    <location>
        <begin position="80"/>
        <end position="335"/>
    </location>
</feature>
<protein>
    <submittedName>
        <fullName evidence="8">Polar amino acid transport system substrate-binding protein</fullName>
    </submittedName>
</protein>
<comment type="caution">
    <text evidence="8">The sequence shown here is derived from an EMBL/GenBank/DDBJ whole genome shotgun (WGS) entry which is preliminary data.</text>
</comment>
<name>A0ABT1ILW7_9PSEU</name>
<sequence>MRVLLAVMAMMLVLSGCTAPEPVARPNRTPPTVEPLDFVADPKPSPPVEQCPDPGRSLNPAGLARIQTPTVNRIRNDDKRLVVGVSQTAPLFSRRDLTTGKATGYEVDIVRRLAQELFGEPIDTNDPRLRLVSLPTGGRLNALDTAKNRAAREATPKLKDIPVVDMVIADVSITCARVQTYGLRYSAPYLTTNTGLMVRQGDHDVHSPEDLGGRKVCSGSGTTNSDEMIEIRDRQRAEQKTPVIPVSVNDTSECLMLLQRGQVDAIYTDVLILAGFLLQDPTTVLLPYRDPGAGEAGIAISDEDTDLVRFVNGVLDKMRADGSLQASYDKWFKTVDTRRPIPPSRYVD</sequence>
<dbReference type="InterPro" id="IPR001638">
    <property type="entry name" value="Solute-binding_3/MltF_N"/>
</dbReference>
<dbReference type="Gene3D" id="3.40.190.10">
    <property type="entry name" value="Periplasmic binding protein-like II"/>
    <property type="match status" value="2"/>
</dbReference>
<proteinExistence type="inferred from homology"/>
<reference evidence="8 9" key="1">
    <citation type="submission" date="2022-06" db="EMBL/GenBank/DDBJ databases">
        <title>Genomic Encyclopedia of Archaeal and Bacterial Type Strains, Phase II (KMG-II): from individual species to whole genera.</title>
        <authorList>
            <person name="Goeker M."/>
        </authorList>
    </citation>
    <scope>NUCLEOTIDE SEQUENCE [LARGE SCALE GENOMIC DNA]</scope>
    <source>
        <strain evidence="8 9">DSM 44255</strain>
    </source>
</reference>
<dbReference type="PROSITE" id="PS51257">
    <property type="entry name" value="PROKAR_LIPOPROTEIN"/>
    <property type="match status" value="1"/>
</dbReference>
<gene>
    <name evidence="8" type="ORF">LV75_006043</name>
</gene>
<dbReference type="PANTHER" id="PTHR30085:SF6">
    <property type="entry name" value="ABC TRANSPORTER GLUTAMINE-BINDING PROTEIN GLNH"/>
    <property type="match status" value="1"/>
</dbReference>
<dbReference type="RefSeq" id="WP_253890715.1">
    <property type="nucleotide sequence ID" value="NZ_BAAAVB010000004.1"/>
</dbReference>
<dbReference type="PROSITE" id="PS01039">
    <property type="entry name" value="SBP_BACTERIAL_3"/>
    <property type="match status" value="1"/>
</dbReference>
<evidence type="ECO:0000256" key="1">
    <source>
        <dbReference type="ARBA" id="ARBA00010333"/>
    </source>
</evidence>
<dbReference type="InterPro" id="IPR018313">
    <property type="entry name" value="SBP_3_CS"/>
</dbReference>
<dbReference type="Pfam" id="PF00497">
    <property type="entry name" value="SBP_bac_3"/>
    <property type="match status" value="1"/>
</dbReference>
<evidence type="ECO:0000256" key="3">
    <source>
        <dbReference type="ARBA" id="ARBA00022729"/>
    </source>
</evidence>
<dbReference type="InterPro" id="IPR051455">
    <property type="entry name" value="Bact_solute-bind_prot3"/>
</dbReference>
<keyword evidence="2" id="KW-0813">Transport</keyword>
<evidence type="ECO:0000256" key="2">
    <source>
        <dbReference type="ARBA" id="ARBA00022448"/>
    </source>
</evidence>
<comment type="similarity">
    <text evidence="1 4">Belongs to the bacterial solute-binding protein 3 family.</text>
</comment>
<dbReference type="PANTHER" id="PTHR30085">
    <property type="entry name" value="AMINO ACID ABC TRANSPORTER PERMEASE"/>
    <property type="match status" value="1"/>
</dbReference>
<evidence type="ECO:0000256" key="6">
    <source>
        <dbReference type="SAM" id="SignalP"/>
    </source>
</evidence>
<evidence type="ECO:0000313" key="9">
    <source>
        <dbReference type="Proteomes" id="UP001205185"/>
    </source>
</evidence>
<feature type="signal peptide" evidence="6">
    <location>
        <begin position="1"/>
        <end position="19"/>
    </location>
</feature>
<evidence type="ECO:0000259" key="7">
    <source>
        <dbReference type="SMART" id="SM00062"/>
    </source>
</evidence>
<organism evidence="8 9">
    <name type="scientific">Actinokineospora diospyrosa</name>
    <dbReference type="NCBI Taxonomy" id="103728"/>
    <lineage>
        <taxon>Bacteria</taxon>
        <taxon>Bacillati</taxon>
        <taxon>Actinomycetota</taxon>
        <taxon>Actinomycetes</taxon>
        <taxon>Pseudonocardiales</taxon>
        <taxon>Pseudonocardiaceae</taxon>
        <taxon>Actinokineospora</taxon>
    </lineage>
</organism>
<feature type="region of interest" description="Disordered" evidence="5">
    <location>
        <begin position="205"/>
        <end position="224"/>
    </location>
</feature>
<feature type="chain" id="PRO_5046428157" evidence="6">
    <location>
        <begin position="20"/>
        <end position="348"/>
    </location>
</feature>
<accession>A0ABT1ILW7</accession>
<keyword evidence="3 6" id="KW-0732">Signal</keyword>
<evidence type="ECO:0000256" key="4">
    <source>
        <dbReference type="RuleBase" id="RU003744"/>
    </source>
</evidence>